<accession>E4T6M8</accession>
<sequence length="256" mass="28845">MILFDQIIFGPIHSRRLGLSLGVNLLPIDAKICSFNCIYCECGFNTTMHDSPIPTRDQVRETLDAKLHEMVAEGQIPDVITFAGNGEPTLHAEFEGIIDDTIALRNKYCPTAKVSVLSNSTRIHKPHIFAALNKVDNNILKFDSAIDRTMKLMDQPVGKHINVAWFIEHLKKFDGRLIIQTMFLRGEVQGEKLDNTTDEEVEAWIQALEQIRPQQVMMYSLDREAPTQNLQKVSVDELNIIAEKVRAKGFDVSVAG</sequence>
<evidence type="ECO:0000256" key="5">
    <source>
        <dbReference type="ARBA" id="ARBA00023004"/>
    </source>
</evidence>
<dbReference type="RefSeq" id="WP_013445741.1">
    <property type="nucleotide sequence ID" value="NC_014734.1"/>
</dbReference>
<dbReference type="PANTHER" id="PTHR43787:SF11">
    <property type="entry name" value="UPF0026 PROTEIN SLR1464"/>
    <property type="match status" value="1"/>
</dbReference>
<proteinExistence type="predicted"/>
<dbReference type="Pfam" id="PF04055">
    <property type="entry name" value="Radical_SAM"/>
    <property type="match status" value="1"/>
</dbReference>
<evidence type="ECO:0000313" key="9">
    <source>
        <dbReference type="Proteomes" id="UP000008718"/>
    </source>
</evidence>
<dbReference type="InterPro" id="IPR040084">
    <property type="entry name" value="GTPase_Obg"/>
</dbReference>
<evidence type="ECO:0000256" key="1">
    <source>
        <dbReference type="ARBA" id="ARBA00001966"/>
    </source>
</evidence>
<evidence type="ECO:0000256" key="4">
    <source>
        <dbReference type="ARBA" id="ARBA00022723"/>
    </source>
</evidence>
<reference evidence="8 9" key="2">
    <citation type="journal article" date="2011" name="Stand. Genomic Sci.">
        <title>Complete genome sequence of Paludibacter propionicigenes type strain (WB4).</title>
        <authorList>
            <person name="Gronow S."/>
            <person name="Munk C."/>
            <person name="Lapidus A."/>
            <person name="Nolan M."/>
            <person name="Lucas S."/>
            <person name="Hammon N."/>
            <person name="Deshpande S."/>
            <person name="Cheng J.F."/>
            <person name="Tapia R."/>
            <person name="Han C."/>
            <person name="Goodwin L."/>
            <person name="Pitluck S."/>
            <person name="Liolios K."/>
            <person name="Ivanova N."/>
            <person name="Mavromatis K."/>
            <person name="Mikhailova N."/>
            <person name="Pati A."/>
            <person name="Chen A."/>
            <person name="Palaniappan K."/>
            <person name="Land M."/>
            <person name="Hauser L."/>
            <person name="Chang Y.J."/>
            <person name="Jeffries C.D."/>
            <person name="Brambilla E."/>
            <person name="Rohde M."/>
            <person name="Goker M."/>
            <person name="Detter J.C."/>
            <person name="Woyke T."/>
            <person name="Bristow J."/>
            <person name="Eisen J.A."/>
            <person name="Markowitz V."/>
            <person name="Hugenholtz P."/>
            <person name="Kyrpides N.C."/>
            <person name="Klenk H.P."/>
        </authorList>
    </citation>
    <scope>NUCLEOTIDE SEQUENCE [LARGE SCALE GENOMIC DNA]</scope>
    <source>
        <strain evidence="9">DSM 17365 / JCM 13257 / WB4</strain>
    </source>
</reference>
<dbReference type="Gene3D" id="3.20.20.70">
    <property type="entry name" value="Aldolase class I"/>
    <property type="match status" value="1"/>
</dbReference>
<dbReference type="EMBL" id="CP002345">
    <property type="protein sequence ID" value="ADQ80372.1"/>
    <property type="molecule type" value="Genomic_DNA"/>
</dbReference>
<keyword evidence="4" id="KW-0479">Metal-binding</keyword>
<reference key="1">
    <citation type="submission" date="2010-11" db="EMBL/GenBank/DDBJ databases">
        <title>The complete genome of Paludibacter propionicigenes DSM 17365.</title>
        <authorList>
            <consortium name="US DOE Joint Genome Institute (JGI-PGF)"/>
            <person name="Lucas S."/>
            <person name="Copeland A."/>
            <person name="Lapidus A."/>
            <person name="Bruce D."/>
            <person name="Goodwin L."/>
            <person name="Pitluck S."/>
            <person name="Kyrpides N."/>
            <person name="Mavromatis K."/>
            <person name="Ivanova N."/>
            <person name="Munk A.C."/>
            <person name="Brettin T."/>
            <person name="Detter J.C."/>
            <person name="Han C."/>
            <person name="Tapia R."/>
            <person name="Land M."/>
            <person name="Hauser L."/>
            <person name="Markowitz V."/>
            <person name="Cheng J.-F."/>
            <person name="Hugenholtz P."/>
            <person name="Woyke T."/>
            <person name="Wu D."/>
            <person name="Gronow S."/>
            <person name="Wellnitz S."/>
            <person name="Brambilla E."/>
            <person name="Klenk H.-P."/>
            <person name="Eisen J.A."/>
        </authorList>
    </citation>
    <scope>NUCLEOTIDE SEQUENCE</scope>
    <source>
        <strain>WB4</strain>
    </source>
</reference>
<keyword evidence="3" id="KW-0949">S-adenosyl-L-methionine</keyword>
<dbReference type="OrthoDB" id="9795504at2"/>
<dbReference type="SFLD" id="SFLDG01083">
    <property type="entry name" value="Uncharacterised_Radical_SAM_Su"/>
    <property type="match status" value="1"/>
</dbReference>
<protein>
    <submittedName>
        <fullName evidence="8">Putative Fe-S oxidoreductase</fullName>
    </submittedName>
</protein>
<dbReference type="eggNOG" id="COG0731">
    <property type="taxonomic scope" value="Bacteria"/>
</dbReference>
<keyword evidence="9" id="KW-1185">Reference proteome</keyword>
<dbReference type="SUPFAM" id="SSF102114">
    <property type="entry name" value="Radical SAM enzymes"/>
    <property type="match status" value="1"/>
</dbReference>
<dbReference type="CDD" id="cd01335">
    <property type="entry name" value="Radical_SAM"/>
    <property type="match status" value="1"/>
</dbReference>
<dbReference type="KEGG" id="ppn:Palpr_2236"/>
<evidence type="ECO:0000256" key="2">
    <source>
        <dbReference type="ARBA" id="ARBA00022485"/>
    </source>
</evidence>
<comment type="cofactor">
    <cofactor evidence="1">
        <name>[4Fe-4S] cluster</name>
        <dbReference type="ChEBI" id="CHEBI:49883"/>
    </cofactor>
</comment>
<keyword evidence="5" id="KW-0408">Iron</keyword>
<dbReference type="InterPro" id="IPR058240">
    <property type="entry name" value="rSAM_sf"/>
</dbReference>
<dbReference type="GO" id="GO:0051539">
    <property type="term" value="F:4 iron, 4 sulfur cluster binding"/>
    <property type="evidence" value="ECO:0007669"/>
    <property type="project" value="UniProtKB-KW"/>
</dbReference>
<gene>
    <name evidence="8" type="ordered locus">Palpr_2236</name>
</gene>
<dbReference type="AlphaFoldDB" id="E4T6M8"/>
<dbReference type="GO" id="GO:0003824">
    <property type="term" value="F:catalytic activity"/>
    <property type="evidence" value="ECO:0007669"/>
    <property type="project" value="InterPro"/>
</dbReference>
<dbReference type="InterPro" id="IPR013785">
    <property type="entry name" value="Aldolase_TIM"/>
</dbReference>
<name>E4T6M8_PALPW</name>
<evidence type="ECO:0000256" key="3">
    <source>
        <dbReference type="ARBA" id="ARBA00022691"/>
    </source>
</evidence>
<dbReference type="Proteomes" id="UP000008718">
    <property type="component" value="Chromosome"/>
</dbReference>
<evidence type="ECO:0000313" key="8">
    <source>
        <dbReference type="EMBL" id="ADQ80372.1"/>
    </source>
</evidence>
<dbReference type="InterPro" id="IPR007197">
    <property type="entry name" value="rSAM"/>
</dbReference>
<organism evidence="8 9">
    <name type="scientific">Paludibacter propionicigenes (strain DSM 17365 / JCM 13257 / WB4)</name>
    <dbReference type="NCBI Taxonomy" id="694427"/>
    <lineage>
        <taxon>Bacteria</taxon>
        <taxon>Pseudomonadati</taxon>
        <taxon>Bacteroidota</taxon>
        <taxon>Bacteroidia</taxon>
        <taxon>Bacteroidales</taxon>
        <taxon>Paludibacteraceae</taxon>
        <taxon>Paludibacter</taxon>
    </lineage>
</organism>
<keyword evidence="2" id="KW-0004">4Fe-4S</keyword>
<dbReference type="HOGENOM" id="CLU_058377_1_0_10"/>
<dbReference type="STRING" id="694427.Palpr_2236"/>
<dbReference type="PANTHER" id="PTHR43787">
    <property type="entry name" value="FEMO COFACTOR BIOSYNTHESIS PROTEIN NIFB-RELATED"/>
    <property type="match status" value="1"/>
</dbReference>
<dbReference type="SFLD" id="SFLDS00029">
    <property type="entry name" value="Radical_SAM"/>
    <property type="match status" value="1"/>
</dbReference>
<evidence type="ECO:0000259" key="7">
    <source>
        <dbReference type="Pfam" id="PF04055"/>
    </source>
</evidence>
<feature type="domain" description="Radical SAM core" evidence="7">
    <location>
        <begin position="31"/>
        <end position="187"/>
    </location>
</feature>
<dbReference type="GO" id="GO:0046872">
    <property type="term" value="F:metal ion binding"/>
    <property type="evidence" value="ECO:0007669"/>
    <property type="project" value="UniProtKB-KW"/>
</dbReference>
<keyword evidence="6" id="KW-0411">Iron-sulfur</keyword>
<evidence type="ECO:0000256" key="6">
    <source>
        <dbReference type="ARBA" id="ARBA00023014"/>
    </source>
</evidence>